<dbReference type="Proteomes" id="UP000326354">
    <property type="component" value="Chromosome"/>
</dbReference>
<dbReference type="RefSeq" id="WP_151967984.1">
    <property type="nucleotide sequence ID" value="NZ_AP019860.1"/>
</dbReference>
<dbReference type="Gene3D" id="3.30.70.240">
    <property type="match status" value="1"/>
</dbReference>
<gene>
    <name evidence="4" type="ORF">UABAM_02155</name>
</gene>
<comment type="similarity">
    <text evidence="1">Belongs to the IMPACT family.</text>
</comment>
<dbReference type="PROSITE" id="PS00910">
    <property type="entry name" value="UPF0029"/>
    <property type="match status" value="1"/>
</dbReference>
<accession>A0A5S9ILL5</accession>
<dbReference type="InterPro" id="IPR023582">
    <property type="entry name" value="Impact"/>
</dbReference>
<sequence length="202" mass="23049">MNIIEETVSEEIKIQRSRFIAHLIPITNPEENKAHIKPIAKKHNKARHHCWAYIVGENGEKSHCSDDGEPSGSAGQPILRMLQKYEMTNVLAVVTRYFGGVKLGVRGLIDAYGGATEEAINSATLIKKIKTFEYTIECDYQHNDKIQYELQQLHIDIANTEYSSNVVLHLCAEEKYHRGLQDFLQKNQHFIKSEKKNSPENS</sequence>
<dbReference type="InterPro" id="IPR015269">
    <property type="entry name" value="UPF0029_Impact_C"/>
</dbReference>
<evidence type="ECO:0000313" key="4">
    <source>
        <dbReference type="EMBL" id="BBM83800.1"/>
    </source>
</evidence>
<dbReference type="Pfam" id="PF01205">
    <property type="entry name" value="Impact_N"/>
    <property type="match status" value="1"/>
</dbReference>
<dbReference type="SUPFAM" id="SSF54980">
    <property type="entry name" value="EF-G C-terminal domain-like"/>
    <property type="match status" value="1"/>
</dbReference>
<evidence type="ECO:0000259" key="2">
    <source>
        <dbReference type="Pfam" id="PF01205"/>
    </source>
</evidence>
<dbReference type="KEGG" id="uam:UABAM_02155"/>
<reference evidence="4 5" key="1">
    <citation type="submission" date="2019-08" db="EMBL/GenBank/DDBJ databases">
        <title>Complete genome sequence of Candidatus Uab amorphum.</title>
        <authorList>
            <person name="Shiratori T."/>
            <person name="Suzuki S."/>
            <person name="Kakizawa Y."/>
            <person name="Ishida K."/>
        </authorList>
    </citation>
    <scope>NUCLEOTIDE SEQUENCE [LARGE SCALE GENOMIC DNA]</scope>
    <source>
        <strain evidence="4 5">SRT547</strain>
    </source>
</reference>
<dbReference type="InterPro" id="IPR001498">
    <property type="entry name" value="Impact_N"/>
</dbReference>
<dbReference type="InterPro" id="IPR020569">
    <property type="entry name" value="UPF0029_Impact_CS"/>
</dbReference>
<dbReference type="SUPFAM" id="SSF54211">
    <property type="entry name" value="Ribosomal protein S5 domain 2-like"/>
    <property type="match status" value="1"/>
</dbReference>
<proteinExistence type="inferred from homology"/>
<dbReference type="InterPro" id="IPR020568">
    <property type="entry name" value="Ribosomal_Su5_D2-typ_SF"/>
</dbReference>
<dbReference type="NCBIfam" id="TIGR00257">
    <property type="entry name" value="IMPACT_YIGZ"/>
    <property type="match status" value="1"/>
</dbReference>
<evidence type="ECO:0000259" key="3">
    <source>
        <dbReference type="Pfam" id="PF09186"/>
    </source>
</evidence>
<dbReference type="InterPro" id="IPR035647">
    <property type="entry name" value="EFG_III/V"/>
</dbReference>
<dbReference type="Pfam" id="PF09186">
    <property type="entry name" value="DUF1949"/>
    <property type="match status" value="1"/>
</dbReference>
<feature type="domain" description="Impact N-terminal" evidence="2">
    <location>
        <begin position="16"/>
        <end position="120"/>
    </location>
</feature>
<dbReference type="EMBL" id="AP019860">
    <property type="protein sequence ID" value="BBM83800.1"/>
    <property type="molecule type" value="Genomic_DNA"/>
</dbReference>
<keyword evidence="5" id="KW-1185">Reference proteome</keyword>
<evidence type="ECO:0000313" key="5">
    <source>
        <dbReference type="Proteomes" id="UP000326354"/>
    </source>
</evidence>
<dbReference type="OrthoDB" id="9813771at2"/>
<dbReference type="PANTHER" id="PTHR16301:SF20">
    <property type="entry name" value="IMPACT FAMILY MEMBER YIGZ"/>
    <property type="match status" value="1"/>
</dbReference>
<name>A0A5S9ILL5_UABAM</name>
<dbReference type="PANTHER" id="PTHR16301">
    <property type="entry name" value="IMPACT-RELATED"/>
    <property type="match status" value="1"/>
</dbReference>
<dbReference type="Gene3D" id="3.30.230.30">
    <property type="entry name" value="Impact, N-terminal domain"/>
    <property type="match status" value="1"/>
</dbReference>
<dbReference type="GO" id="GO:0006446">
    <property type="term" value="P:regulation of translational initiation"/>
    <property type="evidence" value="ECO:0007669"/>
    <property type="project" value="TreeGrafter"/>
</dbReference>
<dbReference type="InterPro" id="IPR015796">
    <property type="entry name" value="Impact_YigZ-like"/>
</dbReference>
<organism evidence="4 5">
    <name type="scientific">Uabimicrobium amorphum</name>
    <dbReference type="NCBI Taxonomy" id="2596890"/>
    <lineage>
        <taxon>Bacteria</taxon>
        <taxon>Pseudomonadati</taxon>
        <taxon>Planctomycetota</taxon>
        <taxon>Candidatus Uabimicrobiia</taxon>
        <taxon>Candidatus Uabimicrobiales</taxon>
        <taxon>Candidatus Uabimicrobiaceae</taxon>
        <taxon>Candidatus Uabimicrobium</taxon>
    </lineage>
</organism>
<dbReference type="AlphaFoldDB" id="A0A5S9ILL5"/>
<dbReference type="GO" id="GO:0005737">
    <property type="term" value="C:cytoplasm"/>
    <property type="evidence" value="ECO:0007669"/>
    <property type="project" value="TreeGrafter"/>
</dbReference>
<dbReference type="InterPro" id="IPR036956">
    <property type="entry name" value="Impact_N_sf"/>
</dbReference>
<protein>
    <submittedName>
        <fullName evidence="4">YigZ family protein</fullName>
    </submittedName>
</protein>
<evidence type="ECO:0000256" key="1">
    <source>
        <dbReference type="ARBA" id="ARBA00007665"/>
    </source>
</evidence>
<feature type="domain" description="UPF0029" evidence="3">
    <location>
        <begin position="136"/>
        <end position="170"/>
    </location>
</feature>